<dbReference type="PANTHER" id="PTHR23504:SF15">
    <property type="entry name" value="MAJOR FACILITATOR SUPERFAMILY (MFS) PROFILE DOMAIN-CONTAINING PROTEIN"/>
    <property type="match status" value="1"/>
</dbReference>
<evidence type="ECO:0000313" key="9">
    <source>
        <dbReference type="Proteomes" id="UP000622687"/>
    </source>
</evidence>
<dbReference type="RefSeq" id="WP_211144130.1">
    <property type="nucleotide sequence ID" value="NZ_JAEEGB010000033.1"/>
</dbReference>
<sequence>MKKDYGKSKIILFITLFLVMVGFGIIIPIIPFYVNSMGGGSAALGIFMSAYSVMQFFFAPFWGRLSDKIGRRPVLLIGLSGYGATFILFGLAKHLWILILVRALSGMVSSATLPTAMAYLADITEGDERSKNMGMVGASMGLGMVFGPAIGGWLGHYSFSLPFFVSGILAFLIFPFAWKFLPETLKETNSHKKAEREKLSLNVIKNPLFILFVFAFIMNFAMAIFESTFALLVANKIGFGPQQMGTIFALLGIVGVIVQGGLIGRLVKRFGDARLMKTGAWMCGIGFLMIILSNNKLFMFLATSVFMAGNSLMGPTSNSLATKNAAKGQGVSLGFMQSFGSLGRILGPITGGVLYGFSMNLPYIVGASLLIIIVLIGSKKVTSYERIAVN</sequence>
<evidence type="ECO:0000256" key="4">
    <source>
        <dbReference type="ARBA" id="ARBA00022989"/>
    </source>
</evidence>
<dbReference type="GO" id="GO:0022857">
    <property type="term" value="F:transmembrane transporter activity"/>
    <property type="evidence" value="ECO:0007669"/>
    <property type="project" value="InterPro"/>
</dbReference>
<evidence type="ECO:0000256" key="1">
    <source>
        <dbReference type="ARBA" id="ARBA00004651"/>
    </source>
</evidence>
<dbReference type="GO" id="GO:0005886">
    <property type="term" value="C:plasma membrane"/>
    <property type="evidence" value="ECO:0007669"/>
    <property type="project" value="UniProtKB-SubCell"/>
</dbReference>
<dbReference type="InterPro" id="IPR020846">
    <property type="entry name" value="MFS_dom"/>
</dbReference>
<evidence type="ECO:0000256" key="2">
    <source>
        <dbReference type="ARBA" id="ARBA00022448"/>
    </source>
</evidence>
<dbReference type="InterPro" id="IPR011701">
    <property type="entry name" value="MFS"/>
</dbReference>
<dbReference type="CDD" id="cd17325">
    <property type="entry name" value="MFS_MdtG_SLC18_like"/>
    <property type="match status" value="1"/>
</dbReference>
<organism evidence="8 9">
    <name type="scientific">Clostridium aciditolerans</name>
    <dbReference type="NCBI Taxonomy" id="339861"/>
    <lineage>
        <taxon>Bacteria</taxon>
        <taxon>Bacillati</taxon>
        <taxon>Bacillota</taxon>
        <taxon>Clostridia</taxon>
        <taxon>Eubacteriales</taxon>
        <taxon>Clostridiaceae</taxon>
        <taxon>Clostridium</taxon>
    </lineage>
</organism>
<proteinExistence type="predicted"/>
<keyword evidence="5 6" id="KW-0472">Membrane</keyword>
<dbReference type="Pfam" id="PF07690">
    <property type="entry name" value="MFS_1"/>
    <property type="match status" value="1"/>
</dbReference>
<name>A0A934M4Z1_9CLOT</name>
<dbReference type="PROSITE" id="PS50850">
    <property type="entry name" value="MFS"/>
    <property type="match status" value="1"/>
</dbReference>
<evidence type="ECO:0000256" key="5">
    <source>
        <dbReference type="ARBA" id="ARBA00023136"/>
    </source>
</evidence>
<dbReference type="SUPFAM" id="SSF103473">
    <property type="entry name" value="MFS general substrate transporter"/>
    <property type="match status" value="1"/>
</dbReference>
<evidence type="ECO:0000313" key="8">
    <source>
        <dbReference type="EMBL" id="MBI6874752.1"/>
    </source>
</evidence>
<feature type="transmembrane region" description="Helical" evidence="6">
    <location>
        <begin position="161"/>
        <end position="181"/>
    </location>
</feature>
<comment type="caution">
    <text evidence="8">The sequence shown here is derived from an EMBL/GenBank/DDBJ whole genome shotgun (WGS) entry which is preliminary data.</text>
</comment>
<feature type="transmembrane region" description="Helical" evidence="6">
    <location>
        <begin position="40"/>
        <end position="62"/>
    </location>
</feature>
<feature type="transmembrane region" description="Helical" evidence="6">
    <location>
        <begin position="12"/>
        <end position="34"/>
    </location>
</feature>
<keyword evidence="2" id="KW-0813">Transport</keyword>
<evidence type="ECO:0000256" key="3">
    <source>
        <dbReference type="ARBA" id="ARBA00022692"/>
    </source>
</evidence>
<gene>
    <name evidence="8" type="ORF">I6U51_18955</name>
</gene>
<evidence type="ECO:0000256" key="6">
    <source>
        <dbReference type="SAM" id="Phobius"/>
    </source>
</evidence>
<dbReference type="EMBL" id="JAEEGB010000033">
    <property type="protein sequence ID" value="MBI6874752.1"/>
    <property type="molecule type" value="Genomic_DNA"/>
</dbReference>
<feature type="transmembrane region" description="Helical" evidence="6">
    <location>
        <begin position="97"/>
        <end position="121"/>
    </location>
</feature>
<keyword evidence="4 6" id="KW-1133">Transmembrane helix</keyword>
<keyword evidence="9" id="KW-1185">Reference proteome</keyword>
<feature type="transmembrane region" description="Helical" evidence="6">
    <location>
        <begin position="353"/>
        <end position="376"/>
    </location>
</feature>
<comment type="subcellular location">
    <subcellularLocation>
        <location evidence="1">Cell membrane</location>
        <topology evidence="1">Multi-pass membrane protein</topology>
    </subcellularLocation>
</comment>
<feature type="transmembrane region" description="Helical" evidence="6">
    <location>
        <begin position="74"/>
        <end position="91"/>
    </location>
</feature>
<reference evidence="8" key="1">
    <citation type="submission" date="2020-12" db="EMBL/GenBank/DDBJ databases">
        <title>Clostridium thailandense sp. nov., a novel acetogenic bacterium isolated from peat land soil in Thailand.</title>
        <authorList>
            <person name="Chaikitkaew S."/>
            <person name="Birkeland N.K."/>
        </authorList>
    </citation>
    <scope>NUCLEOTIDE SEQUENCE</scope>
    <source>
        <strain evidence="8">DSM 17425</strain>
    </source>
</reference>
<keyword evidence="3 6" id="KW-0812">Transmembrane</keyword>
<dbReference type="PRINTS" id="PR01035">
    <property type="entry name" value="TCRTETA"/>
</dbReference>
<evidence type="ECO:0000259" key="7">
    <source>
        <dbReference type="PROSITE" id="PS50850"/>
    </source>
</evidence>
<dbReference type="InterPro" id="IPR036259">
    <property type="entry name" value="MFS_trans_sf"/>
</dbReference>
<feature type="transmembrane region" description="Helical" evidence="6">
    <location>
        <begin position="245"/>
        <end position="267"/>
    </location>
</feature>
<feature type="transmembrane region" description="Helical" evidence="6">
    <location>
        <begin position="279"/>
        <end position="308"/>
    </location>
</feature>
<dbReference type="Proteomes" id="UP000622687">
    <property type="component" value="Unassembled WGS sequence"/>
</dbReference>
<dbReference type="InterPro" id="IPR001958">
    <property type="entry name" value="Tet-R_TetA/multi-R_MdtG-like"/>
</dbReference>
<dbReference type="PANTHER" id="PTHR23504">
    <property type="entry name" value="MAJOR FACILITATOR SUPERFAMILY DOMAIN-CONTAINING PROTEIN 10"/>
    <property type="match status" value="1"/>
</dbReference>
<feature type="domain" description="Major facilitator superfamily (MFS) profile" evidence="7">
    <location>
        <begin position="8"/>
        <end position="385"/>
    </location>
</feature>
<feature type="transmembrane region" description="Helical" evidence="6">
    <location>
        <begin position="133"/>
        <end position="155"/>
    </location>
</feature>
<dbReference type="AlphaFoldDB" id="A0A934M4Z1"/>
<protein>
    <submittedName>
        <fullName evidence="8">MFS transporter</fullName>
    </submittedName>
</protein>
<accession>A0A934M4Z1</accession>
<dbReference type="Gene3D" id="1.20.1250.20">
    <property type="entry name" value="MFS general substrate transporter like domains"/>
    <property type="match status" value="1"/>
</dbReference>
<feature type="transmembrane region" description="Helical" evidence="6">
    <location>
        <begin position="202"/>
        <end position="225"/>
    </location>
</feature>